<dbReference type="KEGG" id="mpp:MICPUCDRAFT_47432"/>
<evidence type="ECO:0000256" key="2">
    <source>
        <dbReference type="ARBA" id="ARBA00006966"/>
    </source>
</evidence>
<evidence type="ECO:0000256" key="5">
    <source>
        <dbReference type="SAM" id="MobiDB-lite"/>
    </source>
</evidence>
<dbReference type="GeneID" id="9684488"/>
<dbReference type="PANTHER" id="PTHR48097:SF9">
    <property type="entry name" value="L-THREONINE ALDOLASE"/>
    <property type="match status" value="1"/>
</dbReference>
<comment type="similarity">
    <text evidence="2">Belongs to the threonine aldolase family.</text>
</comment>
<comment type="cofactor">
    <cofactor evidence="1">
        <name>pyridoxal 5'-phosphate</name>
        <dbReference type="ChEBI" id="CHEBI:597326"/>
    </cofactor>
</comment>
<dbReference type="GO" id="GO:0008732">
    <property type="term" value="F:L-allo-threonine aldolase activity"/>
    <property type="evidence" value="ECO:0007669"/>
    <property type="project" value="TreeGrafter"/>
</dbReference>
<feature type="region of interest" description="Disordered" evidence="5">
    <location>
        <begin position="1"/>
        <end position="69"/>
    </location>
</feature>
<accession>C1MSG4</accession>
<dbReference type="EMBL" id="GG663739">
    <property type="protein sequence ID" value="EEH57130.1"/>
    <property type="molecule type" value="Genomic_DNA"/>
</dbReference>
<dbReference type="GO" id="GO:0005829">
    <property type="term" value="C:cytosol"/>
    <property type="evidence" value="ECO:0007669"/>
    <property type="project" value="TreeGrafter"/>
</dbReference>
<feature type="compositionally biased region" description="Basic and acidic residues" evidence="5">
    <location>
        <begin position="27"/>
        <end position="39"/>
    </location>
</feature>
<dbReference type="InterPro" id="IPR001597">
    <property type="entry name" value="ArAA_b-elim_lyase/Thr_aldolase"/>
</dbReference>
<dbReference type="GO" id="GO:0006567">
    <property type="term" value="P:L-threonine catabolic process"/>
    <property type="evidence" value="ECO:0007669"/>
    <property type="project" value="TreeGrafter"/>
</dbReference>
<dbReference type="SUPFAM" id="SSF53383">
    <property type="entry name" value="PLP-dependent transferases"/>
    <property type="match status" value="1"/>
</dbReference>
<evidence type="ECO:0000259" key="6">
    <source>
        <dbReference type="Pfam" id="PF01212"/>
    </source>
</evidence>
<dbReference type="InterPro" id="IPR023603">
    <property type="entry name" value="Low_specificity_L-TA-like"/>
</dbReference>
<dbReference type="AlphaFoldDB" id="C1MSG4"/>
<keyword evidence="4" id="KW-0456">Lyase</keyword>
<dbReference type="FunFam" id="3.40.640.10:FF:000030">
    <property type="entry name" value="Low-specificity L-threonine aldolase"/>
    <property type="match status" value="1"/>
</dbReference>
<gene>
    <name evidence="7" type="ORF">MICPUCDRAFT_47432</name>
</gene>
<dbReference type="InterPro" id="IPR015421">
    <property type="entry name" value="PyrdxlP-dep_Trfase_major"/>
</dbReference>
<proteinExistence type="inferred from homology"/>
<dbReference type="NCBIfam" id="NF041359">
    <property type="entry name" value="GntG_guanitoxin"/>
    <property type="match status" value="1"/>
</dbReference>
<dbReference type="InterPro" id="IPR015424">
    <property type="entry name" value="PyrdxlP-dep_Trfase"/>
</dbReference>
<feature type="domain" description="Aromatic amino acid beta-eliminating lyase/threonine aldolase" evidence="6">
    <location>
        <begin position="293"/>
        <end position="575"/>
    </location>
</feature>
<protein>
    <submittedName>
        <fullName evidence="7">Predicted protein</fullName>
    </submittedName>
</protein>
<dbReference type="GO" id="GO:0006545">
    <property type="term" value="P:glycine biosynthetic process"/>
    <property type="evidence" value="ECO:0007669"/>
    <property type="project" value="TreeGrafter"/>
</dbReference>
<organism evidence="8">
    <name type="scientific">Micromonas pusilla (strain CCMP1545)</name>
    <name type="common">Picoplanktonic green alga</name>
    <dbReference type="NCBI Taxonomy" id="564608"/>
    <lineage>
        <taxon>Eukaryota</taxon>
        <taxon>Viridiplantae</taxon>
        <taxon>Chlorophyta</taxon>
        <taxon>Mamiellophyceae</taxon>
        <taxon>Mamiellales</taxon>
        <taxon>Mamiellaceae</taxon>
        <taxon>Micromonas</taxon>
    </lineage>
</organism>
<evidence type="ECO:0000256" key="3">
    <source>
        <dbReference type="ARBA" id="ARBA00022898"/>
    </source>
</evidence>
<dbReference type="Gene3D" id="3.40.640.10">
    <property type="entry name" value="Type I PLP-dependent aspartate aminotransferase-like (Major domain)"/>
    <property type="match status" value="1"/>
</dbReference>
<dbReference type="Proteomes" id="UP000001876">
    <property type="component" value="Unassembled WGS sequence"/>
</dbReference>
<dbReference type="Gene3D" id="3.90.1150.10">
    <property type="entry name" value="Aspartate Aminotransferase, domain 1"/>
    <property type="match status" value="1"/>
</dbReference>
<dbReference type="OrthoDB" id="10261951at2759"/>
<dbReference type="InterPro" id="IPR015422">
    <property type="entry name" value="PyrdxlP-dep_Trfase_small"/>
</dbReference>
<name>C1MSG4_MICPC</name>
<dbReference type="Pfam" id="PF01212">
    <property type="entry name" value="Beta_elim_lyase"/>
    <property type="match status" value="1"/>
</dbReference>
<dbReference type="RefSeq" id="XP_003058675.1">
    <property type="nucleotide sequence ID" value="XM_003058629.1"/>
</dbReference>
<dbReference type="STRING" id="564608.C1MSG4"/>
<evidence type="ECO:0000256" key="4">
    <source>
        <dbReference type="ARBA" id="ARBA00023239"/>
    </source>
</evidence>
<evidence type="ECO:0000256" key="1">
    <source>
        <dbReference type="ARBA" id="ARBA00001933"/>
    </source>
</evidence>
<keyword evidence="3" id="KW-0663">Pyridoxal phosphate</keyword>
<dbReference type="eggNOG" id="KOG1368">
    <property type="taxonomic scope" value="Eukaryota"/>
</dbReference>
<sequence length="640" mass="66435">MSSAPDAPKRKLEDVVDDPSAGASEGRAADDASTEREVPASEAENPGEKISSAAGASPDAPHVVPTEGARASVSVEELLESHLESTRVHRRGALAWAFFPSALFHPALPEPSGDSVVVAAEKNGDDDVAELKPGVFGATATKEGAKYVTCVACHPNGIAAEDAARLWRGKQTGVFKYHWRTGQRSITEHVANNHATLVAELEDAKRVYLAKNGGSEMGGLGGGSAAKFGVGTGAAHHANGGGGFSGGSSSGSGGGGARAAANALSSGRDSFGGIALEAAPPVGGGVDRPRIIDLRSDTVTKPTQTMRAAMATAICGDDVFGDDPTVKDLEIVVAAAFGKEAALFVPSGTMGNLIAVGVHCEVRGSEFICGDLSHVHIYEQGGLSTLMGAHPRALKNEDDGTIDLQRIRNAFRSDDQHFPRTTVLCIEQTHNKKGGRVLPLSYVDDCGALCKSLGIQLHVDGARIWNAAIAQGVTPARAVQAADSVSVCLSKGLGAPVGSVIVGSAPFIAKCRRLRKACGGGMRQAGTLAAAAMMALREVWPVMSLDHVRMKRLAAGLQKIPGVEVSSPIETNICFVTFPPTADVGDVVVALKREHEIVVIPWTTPNSIRIVTHHEINDAAVQAVVDGVTRVLANMYRGGR</sequence>
<dbReference type="PANTHER" id="PTHR48097">
    <property type="entry name" value="L-THREONINE ALDOLASE-RELATED"/>
    <property type="match status" value="1"/>
</dbReference>
<reference evidence="7 8" key="1">
    <citation type="journal article" date="2009" name="Science">
        <title>Green evolution and dynamic adaptations revealed by genomes of the marine picoeukaryotes Micromonas.</title>
        <authorList>
            <person name="Worden A.Z."/>
            <person name="Lee J.H."/>
            <person name="Mock T."/>
            <person name="Rouze P."/>
            <person name="Simmons M.P."/>
            <person name="Aerts A.L."/>
            <person name="Allen A.E."/>
            <person name="Cuvelier M.L."/>
            <person name="Derelle E."/>
            <person name="Everett M.V."/>
            <person name="Foulon E."/>
            <person name="Grimwood J."/>
            <person name="Gundlach H."/>
            <person name="Henrissat B."/>
            <person name="Napoli C."/>
            <person name="McDonald S.M."/>
            <person name="Parker M.S."/>
            <person name="Rombauts S."/>
            <person name="Salamov A."/>
            <person name="Von Dassow P."/>
            <person name="Badger J.H."/>
            <person name="Coutinho P.M."/>
            <person name="Demir E."/>
            <person name="Dubchak I."/>
            <person name="Gentemann C."/>
            <person name="Eikrem W."/>
            <person name="Gready J.E."/>
            <person name="John U."/>
            <person name="Lanier W."/>
            <person name="Lindquist E.A."/>
            <person name="Lucas S."/>
            <person name="Mayer K.F."/>
            <person name="Moreau H."/>
            <person name="Not F."/>
            <person name="Otillar R."/>
            <person name="Panaud O."/>
            <person name="Pangilinan J."/>
            <person name="Paulsen I."/>
            <person name="Piegu B."/>
            <person name="Poliakov A."/>
            <person name="Robbens S."/>
            <person name="Schmutz J."/>
            <person name="Toulza E."/>
            <person name="Wyss T."/>
            <person name="Zelensky A."/>
            <person name="Zhou K."/>
            <person name="Armbrust E.V."/>
            <person name="Bhattacharya D."/>
            <person name="Goodenough U.W."/>
            <person name="Van de Peer Y."/>
            <person name="Grigoriev I.V."/>
        </authorList>
    </citation>
    <scope>NUCLEOTIDE SEQUENCE [LARGE SCALE GENOMIC DNA]</scope>
    <source>
        <strain evidence="7 8">CCMP1545</strain>
    </source>
</reference>
<evidence type="ECO:0000313" key="7">
    <source>
        <dbReference type="EMBL" id="EEH57130.1"/>
    </source>
</evidence>
<evidence type="ECO:0000313" key="8">
    <source>
        <dbReference type="Proteomes" id="UP000001876"/>
    </source>
</evidence>
<keyword evidence="8" id="KW-1185">Reference proteome</keyword>